<dbReference type="Pfam" id="PF06069">
    <property type="entry name" value="PerC"/>
    <property type="match status" value="1"/>
</dbReference>
<dbReference type="EMBL" id="FN554766">
    <property type="protein sequence ID" value="CBG34986.1"/>
    <property type="molecule type" value="Genomic_DNA"/>
</dbReference>
<accession>D3GYE1</accession>
<gene>
    <name evidence="1" type="ordered locus">EC042_2160</name>
</gene>
<dbReference type="PATRIC" id="fig|216592.3.peg.2254"/>
<dbReference type="Proteomes" id="UP000001407">
    <property type="component" value="Chromosome"/>
</dbReference>
<protein>
    <submittedName>
        <fullName evidence="1">Prophage regulatory protein</fullName>
    </submittedName>
</protein>
<evidence type="ECO:0000313" key="2">
    <source>
        <dbReference type="Proteomes" id="UP000001407"/>
    </source>
</evidence>
<dbReference type="HOGENOM" id="CLU_167464_2_0_6"/>
<evidence type="ECO:0000313" key="1">
    <source>
        <dbReference type="EMBL" id="CBG34986.1"/>
    </source>
</evidence>
<dbReference type="InterPro" id="IPR024684">
    <property type="entry name" value="Tscrpt_act_PerC/SfV_Orf40"/>
</dbReference>
<name>D3GYE1_ECO44</name>
<proteinExistence type="predicted"/>
<dbReference type="AlphaFoldDB" id="D3GYE1"/>
<dbReference type="KEGG" id="elo:EC042_2160"/>
<organism evidence="1 2">
    <name type="scientific">Escherichia coli O44:H18 (strain 042 / EAEC)</name>
    <dbReference type="NCBI Taxonomy" id="216592"/>
    <lineage>
        <taxon>Bacteria</taxon>
        <taxon>Pseudomonadati</taxon>
        <taxon>Pseudomonadota</taxon>
        <taxon>Gammaproteobacteria</taxon>
        <taxon>Enterobacterales</taxon>
        <taxon>Enterobacteriaceae</taxon>
        <taxon>Escherichia</taxon>
    </lineage>
</organism>
<sequence length="102" mass="11697">MRYSMIKDSKAEELEAKGLYRRAAARWADVMWLVSTDKEREQVAKRRAECIRKAARQPVIPDNFGILKEAINRTHTGMGLQKPGGEMFRNYPKKKGIIDNGC</sequence>
<reference evidence="1 2" key="1">
    <citation type="journal article" date="2010" name="PLoS ONE">
        <title>Complete genome sequence and comparative metabolic profiling of the prototypical enteroaggregative Escherichia coli strain 042.</title>
        <authorList>
            <person name="Chaudhuri R.R."/>
            <person name="Sebaihia M."/>
            <person name="Hobman J.L."/>
            <person name="Webber M.A."/>
            <person name="Leyton D.L."/>
            <person name="Goldberg M.D."/>
            <person name="Cunningham A.F."/>
            <person name="Scott-Tucker A."/>
            <person name="Ferguson P.R."/>
            <person name="Thomas C.M."/>
            <person name="Frankel G."/>
            <person name="Tang C.M."/>
            <person name="Dudley E.G."/>
            <person name="Roberts I.S."/>
            <person name="Rasko D.A."/>
            <person name="Pallen M.J."/>
            <person name="Parkhill J."/>
            <person name="Nataro J.P."/>
            <person name="Thomson N.R."/>
            <person name="Henderson I.R."/>
        </authorList>
    </citation>
    <scope>NUCLEOTIDE SEQUENCE [LARGE SCALE GENOMIC DNA]</scope>
    <source>
        <strain evidence="2">042 / EAEC</strain>
    </source>
</reference>